<feature type="non-terminal residue" evidence="1">
    <location>
        <position position="1"/>
    </location>
</feature>
<name>A0A371CL19_9APHY</name>
<keyword evidence="2" id="KW-1185">Reference proteome</keyword>
<sequence>LRGYELNAREWNILQQLRDTLKLFKDATLFFSRGTPNIASVIPAMDLIDNSLTRGARNEALDVAIRTAVGIAKKVLNKYYKLSDMSSTYRIAVAMQARHKLRYFEKAGWPKAWIEEVV</sequence>
<accession>A0A371CL19</accession>
<feature type="non-terminal residue" evidence="1">
    <location>
        <position position="118"/>
    </location>
</feature>
<dbReference type="EMBL" id="KZ857529">
    <property type="protein sequence ID" value="RDX40982.1"/>
    <property type="molecule type" value="Genomic_DNA"/>
</dbReference>
<dbReference type="Proteomes" id="UP000256964">
    <property type="component" value="Unassembled WGS sequence"/>
</dbReference>
<dbReference type="STRING" id="139420.A0A371CL19"/>
<dbReference type="AlphaFoldDB" id="A0A371CL19"/>
<reference evidence="1 2" key="1">
    <citation type="journal article" date="2018" name="Biotechnol. Biofuels">
        <title>Integrative visual omics of the white-rot fungus Polyporus brumalis exposes the biotechnological potential of its oxidative enzymes for delignifying raw plant biomass.</title>
        <authorList>
            <person name="Miyauchi S."/>
            <person name="Rancon A."/>
            <person name="Drula E."/>
            <person name="Hage H."/>
            <person name="Chaduli D."/>
            <person name="Favel A."/>
            <person name="Grisel S."/>
            <person name="Henrissat B."/>
            <person name="Herpoel-Gimbert I."/>
            <person name="Ruiz-Duenas F.J."/>
            <person name="Chevret D."/>
            <person name="Hainaut M."/>
            <person name="Lin J."/>
            <person name="Wang M."/>
            <person name="Pangilinan J."/>
            <person name="Lipzen A."/>
            <person name="Lesage-Meessen L."/>
            <person name="Navarro D."/>
            <person name="Riley R."/>
            <person name="Grigoriev I.V."/>
            <person name="Zhou S."/>
            <person name="Raouche S."/>
            <person name="Rosso M.N."/>
        </authorList>
    </citation>
    <scope>NUCLEOTIDE SEQUENCE [LARGE SCALE GENOMIC DNA]</scope>
    <source>
        <strain evidence="1 2">BRFM 1820</strain>
    </source>
</reference>
<protein>
    <submittedName>
        <fullName evidence="1">Uncharacterized protein</fullName>
    </submittedName>
</protein>
<evidence type="ECO:0000313" key="1">
    <source>
        <dbReference type="EMBL" id="RDX40982.1"/>
    </source>
</evidence>
<gene>
    <name evidence="1" type="ORF">OH76DRAFT_1320452</name>
</gene>
<evidence type="ECO:0000313" key="2">
    <source>
        <dbReference type="Proteomes" id="UP000256964"/>
    </source>
</evidence>
<proteinExistence type="predicted"/>
<dbReference type="OrthoDB" id="2792018at2759"/>
<organism evidence="1 2">
    <name type="scientific">Lentinus brumalis</name>
    <dbReference type="NCBI Taxonomy" id="2498619"/>
    <lineage>
        <taxon>Eukaryota</taxon>
        <taxon>Fungi</taxon>
        <taxon>Dikarya</taxon>
        <taxon>Basidiomycota</taxon>
        <taxon>Agaricomycotina</taxon>
        <taxon>Agaricomycetes</taxon>
        <taxon>Polyporales</taxon>
        <taxon>Polyporaceae</taxon>
        <taxon>Lentinus</taxon>
    </lineage>
</organism>